<dbReference type="InterPro" id="IPR014018">
    <property type="entry name" value="SecA_motor_DEAD"/>
</dbReference>
<dbReference type="InterPro" id="IPR011130">
    <property type="entry name" value="SecA_preprotein_X-link_dom"/>
</dbReference>
<evidence type="ECO:0000256" key="10">
    <source>
        <dbReference type="ARBA" id="ARBA00034043"/>
    </source>
</evidence>
<evidence type="ECO:0000256" key="3">
    <source>
        <dbReference type="ARBA" id="ARBA00022448"/>
    </source>
</evidence>
<evidence type="ECO:0000259" key="13">
    <source>
        <dbReference type="PROSITE" id="PS51196"/>
    </source>
</evidence>
<dbReference type="FunFam" id="3.40.50.300:FF:000113">
    <property type="entry name" value="Preprotein translocase subunit SecA"/>
    <property type="match status" value="1"/>
</dbReference>
<keyword evidence="7" id="KW-1278">Translocase</keyword>
<comment type="caution">
    <text evidence="14">The sequence shown here is derived from an EMBL/GenBank/DDBJ whole genome shotgun (WGS) entry which is preliminary data.</text>
</comment>
<evidence type="ECO:0000256" key="5">
    <source>
        <dbReference type="ARBA" id="ARBA00022840"/>
    </source>
</evidence>
<dbReference type="InterPro" id="IPR020937">
    <property type="entry name" value="SecA_CS"/>
</dbReference>
<dbReference type="PRINTS" id="PR00906">
    <property type="entry name" value="SECA"/>
</dbReference>
<dbReference type="Pfam" id="PF01043">
    <property type="entry name" value="SecA_PP_bind"/>
    <property type="match status" value="1"/>
</dbReference>
<dbReference type="InterPro" id="IPR011116">
    <property type="entry name" value="SecA_Wing/Scaffold"/>
</dbReference>
<dbReference type="InterPro" id="IPR036670">
    <property type="entry name" value="SecA_X-link_sf"/>
</dbReference>
<dbReference type="InterPro" id="IPR011115">
    <property type="entry name" value="SecA_DEAD"/>
</dbReference>
<evidence type="ECO:0000256" key="4">
    <source>
        <dbReference type="ARBA" id="ARBA00022741"/>
    </source>
</evidence>
<organism evidence="14 15">
    <name type="scientific">Forsythia ovata</name>
    <dbReference type="NCBI Taxonomy" id="205694"/>
    <lineage>
        <taxon>Eukaryota</taxon>
        <taxon>Viridiplantae</taxon>
        <taxon>Streptophyta</taxon>
        <taxon>Embryophyta</taxon>
        <taxon>Tracheophyta</taxon>
        <taxon>Spermatophyta</taxon>
        <taxon>Magnoliopsida</taxon>
        <taxon>eudicotyledons</taxon>
        <taxon>Gunneridae</taxon>
        <taxon>Pentapetalae</taxon>
        <taxon>asterids</taxon>
        <taxon>lamiids</taxon>
        <taxon>Lamiales</taxon>
        <taxon>Oleaceae</taxon>
        <taxon>Forsythieae</taxon>
        <taxon>Forsythia</taxon>
    </lineage>
</organism>
<evidence type="ECO:0000256" key="9">
    <source>
        <dbReference type="ARBA" id="ARBA00023136"/>
    </source>
</evidence>
<keyword evidence="3 11" id="KW-0813">Transport</keyword>
<protein>
    <recommendedName>
        <fullName evidence="11">Protein translocase subunit SecA</fullName>
    </recommendedName>
</protein>
<dbReference type="InterPro" id="IPR000185">
    <property type="entry name" value="SecA"/>
</dbReference>
<dbReference type="SMART" id="SM00957">
    <property type="entry name" value="SecA_DEAD"/>
    <property type="match status" value="1"/>
</dbReference>
<dbReference type="PROSITE" id="PS01312">
    <property type="entry name" value="SECA"/>
    <property type="match status" value="1"/>
</dbReference>
<dbReference type="SUPFAM" id="SSF81767">
    <property type="entry name" value="Pre-protein crosslinking domain of SecA"/>
    <property type="match status" value="1"/>
</dbReference>
<dbReference type="GO" id="GO:0016464">
    <property type="term" value="F:chloroplast protein-transporting ATPase activity"/>
    <property type="evidence" value="ECO:0007669"/>
    <property type="project" value="UniProtKB-EC"/>
</dbReference>
<feature type="compositionally biased region" description="Polar residues" evidence="12">
    <location>
        <begin position="787"/>
        <end position="809"/>
    </location>
</feature>
<name>A0ABD1NY55_9LAMI</name>
<dbReference type="AlphaFoldDB" id="A0ABD1NY55"/>
<dbReference type="FunFam" id="1.10.3060.10:FF:000003">
    <property type="entry name" value="Protein translocase subunit SecA"/>
    <property type="match status" value="1"/>
</dbReference>
<dbReference type="HAMAP" id="MF_01382">
    <property type="entry name" value="SecA"/>
    <property type="match status" value="1"/>
</dbReference>
<evidence type="ECO:0000256" key="2">
    <source>
        <dbReference type="ARBA" id="ARBA00007650"/>
    </source>
</evidence>
<evidence type="ECO:0000256" key="6">
    <source>
        <dbReference type="ARBA" id="ARBA00022927"/>
    </source>
</evidence>
<feature type="domain" description="SecA family profile" evidence="13">
    <location>
        <begin position="1"/>
        <end position="546"/>
    </location>
</feature>
<comment type="similarity">
    <text evidence="2 11">Belongs to the SecA family.</text>
</comment>
<dbReference type="SUPFAM" id="SSF81886">
    <property type="entry name" value="Helical scaffold and wing domains of SecA"/>
    <property type="match status" value="1"/>
</dbReference>
<dbReference type="Pfam" id="PF21090">
    <property type="entry name" value="P-loop_SecA"/>
    <property type="match status" value="1"/>
</dbReference>
<gene>
    <name evidence="14" type="ORF">Fot_56795</name>
</gene>
<dbReference type="PANTHER" id="PTHR30612:SF0">
    <property type="entry name" value="CHLOROPLAST PROTEIN-TRANSPORTING ATPASE"/>
    <property type="match status" value="1"/>
</dbReference>
<keyword evidence="15" id="KW-1185">Reference proteome</keyword>
<dbReference type="Proteomes" id="UP001604277">
    <property type="component" value="Unassembled WGS sequence"/>
</dbReference>
<evidence type="ECO:0000256" key="11">
    <source>
        <dbReference type="RuleBase" id="RU003874"/>
    </source>
</evidence>
<sequence length="817" mass="92897">MRGRYTCGIERRPRVEVDGGEDLCPLPSLAHILNLFPMYIIISCNFTSVDELVLRDFNYCVIDEVDSILIDEARTPLIISGPAERPSGRYYKAAKIATAFERDIHYTVDEKRKTVLLTEQGYADAEEILDVKDLYDPREQWASYILNAIKAKELFLRDVNYIIRGKEVLIVDEFTGRVMQGRRWSDGLHQAVEAKEGLPIQNETVTLASISYQNFFLQFPKLCGMTGTAATESAEFESIYKLKVTIVPTNKPMIRKDESDVVFRATTGKWQAVVVEISRMHKTGRPVLVGTTSVEQSDSLSEQLREAGIPHEVLNAKPENVEREAEIVAQSGRLGAVTIATNMAGRGTDIILGGNAEFMARLKLREMLMPRVVRPADGVFVSVKKPPPTKTWKVNESLFPCGLSKENSRLAEEAVQLASKTWGQRSLTELESEERLSYSCEKGPVRDEVIAKLRSAFLAIVKEYKGYTDEERKKVVYAGGLHVVGTERHESRRIDNQLRGRSGRQGDPGSSRFFLSLEDNIFRIFGGDRIQGLMRAFRVEDLPIESKMLTKALDEAQRKVENYFFDIRKQLFEYDEVLNSQRDRVYTERRRALEADNLQSLLIEYAELTMDDILEANIGSDAPGENWDLEKLKAKVQQYCYLLDDLTPDLLEKKCSNYEELRDYLRIRGREAYLQKREIVEKEAPGLMKEAEKFLILSNIDRLWKEHLQALKFVQQAVGLRGYAQRDPLIEYKLEGYNLFIEMMAQIRRNVIYSIYQFKPVLVKEQDKGQGGKKVLDTNVKGGSDPVVTTSSSSAVGEQGSKRLSTNESENIELGTM</sequence>
<dbReference type="GO" id="GO:0005524">
    <property type="term" value="F:ATP binding"/>
    <property type="evidence" value="ECO:0007669"/>
    <property type="project" value="UniProtKB-KW"/>
</dbReference>
<evidence type="ECO:0000313" key="15">
    <source>
        <dbReference type="Proteomes" id="UP001604277"/>
    </source>
</evidence>
<feature type="region of interest" description="Disordered" evidence="12">
    <location>
        <begin position="771"/>
        <end position="817"/>
    </location>
</feature>
<dbReference type="Gene3D" id="3.40.50.300">
    <property type="entry name" value="P-loop containing nucleotide triphosphate hydrolases"/>
    <property type="match status" value="1"/>
</dbReference>
<dbReference type="Pfam" id="PF07516">
    <property type="entry name" value="SecA_SW"/>
    <property type="match status" value="1"/>
</dbReference>
<dbReference type="GO" id="GO:0016020">
    <property type="term" value="C:membrane"/>
    <property type="evidence" value="ECO:0007669"/>
    <property type="project" value="UniProtKB-SubCell"/>
</dbReference>
<keyword evidence="4 11" id="KW-0547">Nucleotide-binding</keyword>
<dbReference type="PANTHER" id="PTHR30612">
    <property type="entry name" value="SECA INNER MEMBRANE COMPONENT OF SEC PROTEIN SECRETION SYSTEM"/>
    <property type="match status" value="1"/>
</dbReference>
<reference evidence="15" key="1">
    <citation type="submission" date="2024-07" db="EMBL/GenBank/DDBJ databases">
        <title>Two chromosome-level genome assemblies of Korean endemic species Abeliophyllum distichum and Forsythia ovata (Oleaceae).</title>
        <authorList>
            <person name="Jang H."/>
        </authorList>
    </citation>
    <scope>NUCLEOTIDE SEQUENCE [LARGE SCALE GENOMIC DNA]</scope>
</reference>
<dbReference type="SMART" id="SM00958">
    <property type="entry name" value="SecA_PP_bind"/>
    <property type="match status" value="1"/>
</dbReference>
<dbReference type="NCBIfam" id="TIGR00963">
    <property type="entry name" value="secA"/>
    <property type="match status" value="1"/>
</dbReference>
<evidence type="ECO:0000256" key="8">
    <source>
        <dbReference type="ARBA" id="ARBA00023010"/>
    </source>
</evidence>
<evidence type="ECO:0000313" key="14">
    <source>
        <dbReference type="EMBL" id="KAL2456558.1"/>
    </source>
</evidence>
<dbReference type="InterPro" id="IPR036266">
    <property type="entry name" value="SecA_Wing/Scaffold_sf"/>
</dbReference>
<proteinExistence type="inferred from homology"/>
<dbReference type="Pfam" id="PF07517">
    <property type="entry name" value="SecA_DEAD"/>
    <property type="match status" value="1"/>
</dbReference>
<keyword evidence="5 11" id="KW-0067">ATP-binding</keyword>
<evidence type="ECO:0000256" key="12">
    <source>
        <dbReference type="SAM" id="MobiDB-lite"/>
    </source>
</evidence>
<dbReference type="PROSITE" id="PS51196">
    <property type="entry name" value="SECA_MOTOR_DEAD"/>
    <property type="match status" value="1"/>
</dbReference>
<keyword evidence="8 11" id="KW-0811">Translocation</keyword>
<comment type="subcellular location">
    <subcellularLocation>
        <location evidence="1">Membrane</location>
        <topology evidence="1">Peripheral membrane protein</topology>
    </subcellularLocation>
</comment>
<dbReference type="EMBL" id="JBFOLJ010000060">
    <property type="protein sequence ID" value="KAL2456558.1"/>
    <property type="molecule type" value="Genomic_DNA"/>
</dbReference>
<dbReference type="FunFam" id="3.90.1440.10:FF:000003">
    <property type="entry name" value="Preprotein translocase SecA subunit"/>
    <property type="match status" value="1"/>
</dbReference>
<accession>A0ABD1NY55</accession>
<comment type="catalytic activity">
    <reaction evidence="10">
        <text>ATP + H2O + chloroplast-proteinSide 1 = ADP + phosphate + chloroplast-proteinSide 2.</text>
        <dbReference type="EC" id="7.4.2.4"/>
    </reaction>
</comment>
<evidence type="ECO:0000256" key="7">
    <source>
        <dbReference type="ARBA" id="ARBA00022967"/>
    </source>
</evidence>
<dbReference type="SUPFAM" id="SSF52540">
    <property type="entry name" value="P-loop containing nucleoside triphosphate hydrolases"/>
    <property type="match status" value="2"/>
</dbReference>
<dbReference type="Gene3D" id="3.90.1440.10">
    <property type="entry name" value="SecA, preprotein cross-linking domain"/>
    <property type="match status" value="1"/>
</dbReference>
<dbReference type="InterPro" id="IPR027417">
    <property type="entry name" value="P-loop_NTPase"/>
</dbReference>
<keyword evidence="6 11" id="KW-0653">Protein transport</keyword>
<dbReference type="Gene3D" id="1.10.3060.10">
    <property type="entry name" value="Helical scaffold and wing domains of SecA"/>
    <property type="match status" value="1"/>
</dbReference>
<dbReference type="InterPro" id="IPR044722">
    <property type="entry name" value="SecA_SF2_C"/>
</dbReference>
<evidence type="ECO:0000256" key="1">
    <source>
        <dbReference type="ARBA" id="ARBA00004170"/>
    </source>
</evidence>
<dbReference type="CDD" id="cd18803">
    <property type="entry name" value="SF2_C_secA"/>
    <property type="match status" value="1"/>
</dbReference>
<keyword evidence="9" id="KW-0472">Membrane</keyword>